<keyword evidence="4" id="KW-0746">Sphingolipid metabolism</keyword>
<dbReference type="PANTHER" id="PTHR43735">
    <property type="entry name" value="APOPTOSIS-INDUCING FACTOR 1"/>
    <property type="match status" value="1"/>
</dbReference>
<dbReference type="AlphaFoldDB" id="A0A1S9DQJ2"/>
<evidence type="ECO:0000256" key="2">
    <source>
        <dbReference type="ARBA" id="ARBA00004760"/>
    </source>
</evidence>
<dbReference type="GO" id="GO:0004174">
    <property type="term" value="F:electron-transferring-flavoprotein dehydrogenase activity"/>
    <property type="evidence" value="ECO:0007669"/>
    <property type="project" value="TreeGrafter"/>
</dbReference>
<dbReference type="Proteomes" id="UP000190312">
    <property type="component" value="Unassembled WGS sequence"/>
</dbReference>
<proteinExistence type="predicted"/>
<evidence type="ECO:0000256" key="5">
    <source>
        <dbReference type="ARBA" id="ARBA00026112"/>
    </source>
</evidence>
<evidence type="ECO:0000256" key="7">
    <source>
        <dbReference type="ARBA" id="ARBA00048930"/>
    </source>
</evidence>
<dbReference type="SUPFAM" id="SSF51735">
    <property type="entry name" value="NAD(P)-binding Rossmann-fold domains"/>
    <property type="match status" value="1"/>
</dbReference>
<dbReference type="VEuPathDB" id="FungiDB:AO090012000673"/>
<evidence type="ECO:0000256" key="6">
    <source>
        <dbReference type="ARBA" id="ARBA00044737"/>
    </source>
</evidence>
<keyword evidence="8" id="KW-0472">Membrane</keyword>
<dbReference type="eggNOG" id="KOG2495">
    <property type="taxonomic scope" value="Eukaryota"/>
</dbReference>
<dbReference type="PRINTS" id="PR00368">
    <property type="entry name" value="FADPNR"/>
</dbReference>
<dbReference type="InterPro" id="IPR036188">
    <property type="entry name" value="FAD/NAD-bd_sf"/>
</dbReference>
<reference evidence="10 11" key="1">
    <citation type="submission" date="2016-10" db="EMBL/GenBank/DDBJ databases">
        <title>Genome sequencing of Aspergillus oryzae BCC7051.</title>
        <authorList>
            <person name="Thammarongtham C."/>
            <person name="Vorapreeda T."/>
            <person name="Nookaew I."/>
            <person name="Srisuk T."/>
            <person name="Land M."/>
            <person name="Jeennor S."/>
            <person name="Laoteng K."/>
        </authorList>
    </citation>
    <scope>NUCLEOTIDE SEQUENCE [LARGE SCALE GENOMIC DNA]</scope>
    <source>
        <strain evidence="10 11">BCC7051</strain>
    </source>
</reference>
<dbReference type="OrthoDB" id="202203at2759"/>
<dbReference type="GO" id="GO:0006666">
    <property type="term" value="P:3-keto-sphinganine metabolic process"/>
    <property type="evidence" value="ECO:0007669"/>
    <property type="project" value="InterPro"/>
</dbReference>
<comment type="pathway">
    <text evidence="3">Sphingolipid metabolism.</text>
</comment>
<dbReference type="GO" id="GO:0030148">
    <property type="term" value="P:sphingolipid biosynthetic process"/>
    <property type="evidence" value="ECO:0007669"/>
    <property type="project" value="InterPro"/>
</dbReference>
<dbReference type="InterPro" id="IPR045022">
    <property type="entry name" value="KDSR-like"/>
</dbReference>
<name>A0A1S9DQJ2_ASPOZ</name>
<protein>
    <recommendedName>
        <fullName evidence="5">3-dehydrosphinganine reductase</fullName>
        <ecNumber evidence="5">1.1.1.102</ecNumber>
    </recommendedName>
</protein>
<dbReference type="CDD" id="cd08939">
    <property type="entry name" value="KDSR-like_SDR_c"/>
    <property type="match status" value="1"/>
</dbReference>
<dbReference type="EMBL" id="MKZY01000003">
    <property type="protein sequence ID" value="OOO11373.1"/>
    <property type="molecule type" value="Genomic_DNA"/>
</dbReference>
<organism evidence="10 11">
    <name type="scientific">Aspergillus oryzae</name>
    <name type="common">Yellow koji mold</name>
    <dbReference type="NCBI Taxonomy" id="5062"/>
    <lineage>
        <taxon>Eukaryota</taxon>
        <taxon>Fungi</taxon>
        <taxon>Dikarya</taxon>
        <taxon>Ascomycota</taxon>
        <taxon>Pezizomycotina</taxon>
        <taxon>Eurotiomycetes</taxon>
        <taxon>Eurotiomycetidae</taxon>
        <taxon>Eurotiales</taxon>
        <taxon>Aspergillaceae</taxon>
        <taxon>Aspergillus</taxon>
        <taxon>Aspergillus subgen. Circumdati</taxon>
    </lineage>
</organism>
<comment type="catalytic activity">
    <reaction evidence="7">
        <text>sphinganine + NADP(+) = 3-oxosphinganine + NADPH + H(+)</text>
        <dbReference type="Rhea" id="RHEA:22640"/>
        <dbReference type="ChEBI" id="CHEBI:15378"/>
        <dbReference type="ChEBI" id="CHEBI:57783"/>
        <dbReference type="ChEBI" id="CHEBI:57817"/>
        <dbReference type="ChEBI" id="CHEBI:58299"/>
        <dbReference type="ChEBI" id="CHEBI:58349"/>
        <dbReference type="EC" id="1.1.1.102"/>
    </reaction>
    <physiologicalReaction direction="right-to-left" evidence="7">
        <dbReference type="Rhea" id="RHEA:22642"/>
    </physiologicalReaction>
</comment>
<evidence type="ECO:0000256" key="1">
    <source>
        <dbReference type="ARBA" id="ARBA00004240"/>
    </source>
</evidence>
<gene>
    <name evidence="10" type="ORF">OAory_01078430</name>
</gene>
<dbReference type="InterPro" id="IPR036291">
    <property type="entry name" value="NAD(P)-bd_dom_sf"/>
</dbReference>
<evidence type="ECO:0000256" key="4">
    <source>
        <dbReference type="ARBA" id="ARBA00022919"/>
    </source>
</evidence>
<dbReference type="PRINTS" id="PR00411">
    <property type="entry name" value="PNDRDTASEI"/>
</dbReference>
<evidence type="ECO:0000313" key="10">
    <source>
        <dbReference type="EMBL" id="OOO11373.1"/>
    </source>
</evidence>
<dbReference type="EC" id="1.1.1.102" evidence="5"/>
<dbReference type="InterPro" id="IPR002347">
    <property type="entry name" value="SDR_fam"/>
</dbReference>
<dbReference type="GO" id="GO:0016020">
    <property type="term" value="C:membrane"/>
    <property type="evidence" value="ECO:0007669"/>
    <property type="project" value="GOC"/>
</dbReference>
<dbReference type="GO" id="GO:0005783">
    <property type="term" value="C:endoplasmic reticulum"/>
    <property type="evidence" value="ECO:0007669"/>
    <property type="project" value="UniProtKB-SubCell"/>
</dbReference>
<dbReference type="Gene3D" id="3.40.50.720">
    <property type="entry name" value="NAD(P)-binding Rossmann-like Domain"/>
    <property type="match status" value="1"/>
</dbReference>
<dbReference type="VEuPathDB" id="FungiDB:AO090012000674"/>
<comment type="caution">
    <text evidence="10">The sequence shown here is derived from an EMBL/GenBank/DDBJ whole genome shotgun (WGS) entry which is preliminary data.</text>
</comment>
<dbReference type="Gene3D" id="3.50.50.100">
    <property type="match status" value="1"/>
</dbReference>
<accession>A0A1S9DQJ2</accession>
<dbReference type="GO" id="GO:0047560">
    <property type="term" value="F:3-dehydrosphinganine reductase activity"/>
    <property type="evidence" value="ECO:0007669"/>
    <property type="project" value="UniProtKB-EC"/>
</dbReference>
<dbReference type="PANTHER" id="PTHR43735:SF5">
    <property type="entry name" value="FAD_NAD(P)-BINDING DOMAIN-CONTAINING PROTEIN"/>
    <property type="match status" value="1"/>
</dbReference>
<evidence type="ECO:0000256" key="8">
    <source>
        <dbReference type="SAM" id="Phobius"/>
    </source>
</evidence>
<dbReference type="GO" id="GO:0050660">
    <property type="term" value="F:flavin adenine dinucleotide binding"/>
    <property type="evidence" value="ECO:0007669"/>
    <property type="project" value="TreeGrafter"/>
</dbReference>
<comment type="pathway">
    <text evidence="2">Lipid metabolism; sphingolipid metabolism.</text>
</comment>
<evidence type="ECO:0000259" key="9">
    <source>
        <dbReference type="Pfam" id="PF07992"/>
    </source>
</evidence>
<feature type="domain" description="FAD/NAD(P)-binding" evidence="9">
    <location>
        <begin position="44"/>
        <end position="339"/>
    </location>
</feature>
<evidence type="ECO:0000256" key="3">
    <source>
        <dbReference type="ARBA" id="ARBA00004991"/>
    </source>
</evidence>
<feature type="transmembrane region" description="Helical" evidence="8">
    <location>
        <begin position="666"/>
        <end position="685"/>
    </location>
</feature>
<dbReference type="Pfam" id="PF07992">
    <property type="entry name" value="Pyr_redox_2"/>
    <property type="match status" value="1"/>
</dbReference>
<comment type="subcellular location">
    <subcellularLocation>
        <location evidence="1">Endoplasmic reticulum</location>
    </subcellularLocation>
</comment>
<keyword evidence="4" id="KW-0443">Lipid metabolism</keyword>
<evidence type="ECO:0000313" key="11">
    <source>
        <dbReference type="Proteomes" id="UP000190312"/>
    </source>
</evidence>
<keyword evidence="8" id="KW-1133">Transmembrane helix</keyword>
<dbReference type="SUPFAM" id="SSF51905">
    <property type="entry name" value="FAD/NAD(P)-binding domain"/>
    <property type="match status" value="1"/>
</dbReference>
<dbReference type="Pfam" id="PF00106">
    <property type="entry name" value="adh_short"/>
    <property type="match status" value="1"/>
</dbReference>
<sequence length="700" mass="76522">MLAKLLLISKLFGPIFGQIYAILGEAVSTRLHRLTYRAVEHPRNVVVIGASFAGYHAAKCLASSLPTGYRAVVIEKNAHFQLTWVLPRFSVVNGHEHKAFIPYGPYLDHVPKGSYQWVRDSVERIVPGENGHTGKVELASGKDIEFDYLVLATGASGALPSRVPAGSKQEGIYQLLAEQEKLRAATNVVIVGGGAAGIELVADAKSRYPEKSVTLVHSRKTLLGRFGPRLGEKALQALEELGVRTIMGERVLSDNAEGRNVTLSSGETLACDYLVKCVGQSPNSKLIQALSPKSISETGHVKVRPTLQLSDTSFKNIYAAGDIVDMDNIKNGRAAVEQAQAVAQNIVRSIKSQNQLEYRPQWWEGMTKLHVGLGKALVWMGDGSAEIIMSMKCRAEELDSAKLVVVAGGSRGLGKALALELASKGANLLILARTEATLQDTQLEVEAACVSSKQIVDTRVVDLTNPDEITRALRHYHPPDILVCTAGGTPTQVGFLADIPPENLTSCMESNYYTTIFAVQCCLRLWLVAPQTPSPRHIILTSSTAAFLGLPGYIAYTPTKVAIRALADTLRQELLLYGKDAFRVHCCFPGTFLSESFSQGQEHKPGLTKVLEGTSMSKEDLEQKIPGAREVARKIVWGLEKGKTYIAVDFQTELLLNNMRGPSPRFWAVCDFFLGLLASFVWWIVRIDFDRKTTRSNVLI</sequence>
<keyword evidence="8" id="KW-0812">Transmembrane</keyword>
<comment type="function">
    <text evidence="6">Catalyzes the reduction of 3'-oxosphinganine (3-ketodihydrosphingosine/KDS) to sphinganine (dihydrosphingosine/DHS), the second step of de novo sphingolipid biosynthesis.</text>
</comment>
<dbReference type="InterPro" id="IPR023753">
    <property type="entry name" value="FAD/NAD-binding_dom"/>
</dbReference>